<reference evidence="2" key="2">
    <citation type="submission" date="2012-12" db="EMBL/GenBank/DDBJ databases">
        <authorList>
            <consortium name="WormBase Consortium"/>
            <person name="Ghedin E."/>
            <person name="Paulini M."/>
        </authorList>
    </citation>
    <scope>NUCLEOTIDE SEQUENCE</scope>
    <source>
        <strain evidence="2">FR3</strain>
    </source>
</reference>
<accession>A0A1I9G2Z9</accession>
<reference evidence="2" key="1">
    <citation type="journal article" date="2007" name="Science">
        <title>Draft genome of the filarial nematode parasite Brugia malayi.</title>
        <authorList>
            <person name="Ghedin E."/>
            <person name="Wang S."/>
            <person name="Spiro D."/>
            <person name="Caler E."/>
            <person name="Zhao Q."/>
            <person name="Crabtree J."/>
            <person name="Allen J.E."/>
            <person name="Delcher A.L."/>
            <person name="Guiliano D.B."/>
            <person name="Miranda-Saavedra D."/>
            <person name="Angiuoli S.V."/>
            <person name="Creasy T."/>
            <person name="Amedeo P."/>
            <person name="Haas B."/>
            <person name="El-Sayed N.M."/>
            <person name="Wortman J.R."/>
            <person name="Feldblyum T."/>
            <person name="Tallon L."/>
            <person name="Schatz M."/>
            <person name="Shumway M."/>
            <person name="Koo H."/>
            <person name="Salzberg S.L."/>
            <person name="Schobel S."/>
            <person name="Pertea M."/>
            <person name="Pop M."/>
            <person name="White O."/>
            <person name="Barton G.J."/>
            <person name="Carlow C.K."/>
            <person name="Crawford M.J."/>
            <person name="Daub J."/>
            <person name="Dimmic M.W."/>
            <person name="Estes C.F."/>
            <person name="Foster J.M."/>
            <person name="Ganatra M."/>
            <person name="Gregory W.F."/>
            <person name="Johnson N.M."/>
            <person name="Jin J."/>
            <person name="Komuniecki R."/>
            <person name="Korf I."/>
            <person name="Kumar S."/>
            <person name="Laney S."/>
            <person name="Li B.W."/>
            <person name="Li W."/>
            <person name="Lindblom T.H."/>
            <person name="Lustigman S."/>
            <person name="Ma D."/>
            <person name="Maina C.V."/>
            <person name="Martin D.M."/>
            <person name="McCarter J.P."/>
            <person name="McReynolds L."/>
            <person name="Mitreva M."/>
            <person name="Nutman T.B."/>
            <person name="Parkinson J."/>
            <person name="Peregrin-Alvarez J.M."/>
            <person name="Poole C."/>
            <person name="Ren Q."/>
            <person name="Saunders L."/>
            <person name="Sluder A.E."/>
            <person name="Smith K."/>
            <person name="Stanke M."/>
            <person name="Unnasch T.R."/>
            <person name="Ware J."/>
            <person name="Wei A.D."/>
            <person name="Weil G."/>
            <person name="Williams D.J."/>
            <person name="Zhang Y."/>
            <person name="Williams S.A."/>
            <person name="Fraser-Liggett C."/>
            <person name="Slatko B."/>
            <person name="Blaxter M.L."/>
            <person name="Scott A.L."/>
        </authorList>
    </citation>
    <scope>NUCLEOTIDE SEQUENCE</scope>
    <source>
        <strain evidence="2">FR3</strain>
    </source>
</reference>
<sequence length="66" mass="8389">MHNLDEYIEPKIITYNLLWVFFFFFFFLKEGEREREREREREERIQRRFKDEAKLKTIESLDLLSV</sequence>
<keyword evidence="1" id="KW-0812">Transmembrane</keyword>
<keyword evidence="1" id="KW-1133">Transmembrane helix</keyword>
<dbReference type="AlphaFoldDB" id="A0A1I9G2Z9"/>
<feature type="transmembrane region" description="Helical" evidence="1">
    <location>
        <begin position="12"/>
        <end position="28"/>
    </location>
</feature>
<dbReference type="EMBL" id="LN856980">
    <property type="protein sequence ID" value="CDP97285.1"/>
    <property type="molecule type" value="Genomic_DNA"/>
</dbReference>
<proteinExistence type="predicted"/>
<evidence type="ECO:0000313" key="2">
    <source>
        <dbReference type="EMBL" id="CDP97285.1"/>
    </source>
</evidence>
<evidence type="ECO:0000256" key="1">
    <source>
        <dbReference type="SAM" id="Phobius"/>
    </source>
</evidence>
<protein>
    <submittedName>
        <fullName evidence="2">Bm14226</fullName>
    </submittedName>
</protein>
<keyword evidence="1" id="KW-0472">Membrane</keyword>
<gene>
    <name evidence="2" type="primary">Bm14226</name>
    <name evidence="2" type="ORF">BM_Bm14226</name>
</gene>
<organism evidence="2">
    <name type="scientific">Brugia malayi</name>
    <name type="common">Filarial nematode worm</name>
    <dbReference type="NCBI Taxonomy" id="6279"/>
    <lineage>
        <taxon>Eukaryota</taxon>
        <taxon>Metazoa</taxon>
        <taxon>Ecdysozoa</taxon>
        <taxon>Nematoda</taxon>
        <taxon>Chromadorea</taxon>
        <taxon>Rhabditida</taxon>
        <taxon>Spirurina</taxon>
        <taxon>Spiruromorpha</taxon>
        <taxon>Filarioidea</taxon>
        <taxon>Onchocercidae</taxon>
        <taxon>Brugia</taxon>
    </lineage>
</organism>
<name>A0A1I9G2Z9_BRUMA</name>